<dbReference type="InterPro" id="IPR023389">
    <property type="entry name" value="DOPA-like_sf"/>
</dbReference>
<evidence type="ECO:0008006" key="3">
    <source>
        <dbReference type="Google" id="ProtNLM"/>
    </source>
</evidence>
<gene>
    <name evidence="1" type="ORF">IFR04_013795</name>
</gene>
<sequence length="194" mass="21585">MTKVPPQASSPTLPSPQDDLVTAVESRAREWHFHIYFLIQSPVETAAALALRDAVLRLRRDGAFVAVPLFRVNKYPIGPHPAGSYEIWVPDSSFSDVYFYLASNRGNLSILIHPLTSDQRRDHDARAGWLGKPWPIYLDVLPSGGPVPLQYPDLGLGYSASPENEISVDERRRRGKWVEDMLEGNGEAAPAPKD</sequence>
<dbReference type="EMBL" id="JAFJYH010000335">
    <property type="protein sequence ID" value="KAG4413073.1"/>
    <property type="molecule type" value="Genomic_DNA"/>
</dbReference>
<keyword evidence="2" id="KW-1185">Reference proteome</keyword>
<dbReference type="PANTHER" id="PTHR36423">
    <property type="entry name" value="AFR070WP"/>
    <property type="match status" value="1"/>
</dbReference>
<comment type="caution">
    <text evidence="1">The sequence shown here is derived from an EMBL/GenBank/DDBJ whole genome shotgun (WGS) entry which is preliminary data.</text>
</comment>
<dbReference type="Gene3D" id="3.30.70.1240">
    <property type="entry name" value="DOPA-like domains"/>
    <property type="match status" value="1"/>
</dbReference>
<dbReference type="AlphaFoldDB" id="A0A8H7T6E4"/>
<dbReference type="SUPFAM" id="SSF143410">
    <property type="entry name" value="DOPA-like"/>
    <property type="match status" value="1"/>
</dbReference>
<reference evidence="1" key="1">
    <citation type="submission" date="2021-02" db="EMBL/GenBank/DDBJ databases">
        <title>Genome sequence Cadophora malorum strain M34.</title>
        <authorList>
            <person name="Stefanovic E."/>
            <person name="Vu D."/>
            <person name="Scully C."/>
            <person name="Dijksterhuis J."/>
            <person name="Roader J."/>
            <person name="Houbraken J."/>
        </authorList>
    </citation>
    <scope>NUCLEOTIDE SEQUENCE</scope>
    <source>
        <strain evidence="1">M34</strain>
    </source>
</reference>
<dbReference type="PANTHER" id="PTHR36423:SF2">
    <property type="entry name" value="AFR070WP"/>
    <property type="match status" value="1"/>
</dbReference>
<accession>A0A8H7T6E4</accession>
<name>A0A8H7T6E4_9HELO</name>
<protein>
    <recommendedName>
        <fullName evidence="3">Dopa 4,5-dioxygenase</fullName>
    </recommendedName>
</protein>
<dbReference type="Pfam" id="PF08883">
    <property type="entry name" value="DOPA_dioxygen"/>
    <property type="match status" value="1"/>
</dbReference>
<dbReference type="InterPro" id="IPR014980">
    <property type="entry name" value="DOPA_dioxygen"/>
</dbReference>
<dbReference type="Proteomes" id="UP000664132">
    <property type="component" value="Unassembled WGS sequence"/>
</dbReference>
<organism evidence="1 2">
    <name type="scientific">Cadophora malorum</name>
    <dbReference type="NCBI Taxonomy" id="108018"/>
    <lineage>
        <taxon>Eukaryota</taxon>
        <taxon>Fungi</taxon>
        <taxon>Dikarya</taxon>
        <taxon>Ascomycota</taxon>
        <taxon>Pezizomycotina</taxon>
        <taxon>Leotiomycetes</taxon>
        <taxon>Helotiales</taxon>
        <taxon>Ploettnerulaceae</taxon>
        <taxon>Cadophora</taxon>
    </lineage>
</organism>
<proteinExistence type="predicted"/>
<dbReference type="OrthoDB" id="9970095at2759"/>
<evidence type="ECO:0000313" key="1">
    <source>
        <dbReference type="EMBL" id="KAG4413073.1"/>
    </source>
</evidence>
<evidence type="ECO:0000313" key="2">
    <source>
        <dbReference type="Proteomes" id="UP000664132"/>
    </source>
</evidence>